<keyword evidence="1" id="KW-0596">Phosphopantetheine</keyword>
<dbReference type="Pfam" id="PF00109">
    <property type="entry name" value="ketoacyl-synt"/>
    <property type="match status" value="1"/>
</dbReference>
<dbReference type="PROSITE" id="PS00606">
    <property type="entry name" value="KS3_1"/>
    <property type="match status" value="1"/>
</dbReference>
<dbReference type="InterPro" id="IPR016039">
    <property type="entry name" value="Thiolase-like"/>
</dbReference>
<feature type="domain" description="Ketosynthase family 3 (KS3)" evidence="5">
    <location>
        <begin position="7"/>
        <end position="431"/>
    </location>
</feature>
<comment type="similarity">
    <text evidence="4">Belongs to the thiolase-like superfamily. Beta-ketoacyl-ACP synthases family.</text>
</comment>
<evidence type="ECO:0000256" key="2">
    <source>
        <dbReference type="ARBA" id="ARBA00022553"/>
    </source>
</evidence>
<dbReference type="SUPFAM" id="SSF53901">
    <property type="entry name" value="Thiolase-like"/>
    <property type="match status" value="1"/>
</dbReference>
<dbReference type="RefSeq" id="WP_378264892.1">
    <property type="nucleotide sequence ID" value="NZ_JBHUKR010000007.1"/>
</dbReference>
<dbReference type="PANTHER" id="PTHR43775:SF37">
    <property type="entry name" value="SI:DKEY-61P9.11"/>
    <property type="match status" value="1"/>
</dbReference>
<dbReference type="Proteomes" id="UP001597417">
    <property type="component" value="Unassembled WGS sequence"/>
</dbReference>
<proteinExistence type="inferred from homology"/>
<evidence type="ECO:0000313" key="6">
    <source>
        <dbReference type="EMBL" id="MFD2417274.1"/>
    </source>
</evidence>
<organism evidence="6 7">
    <name type="scientific">Amycolatopsis pigmentata</name>
    <dbReference type="NCBI Taxonomy" id="450801"/>
    <lineage>
        <taxon>Bacteria</taxon>
        <taxon>Bacillati</taxon>
        <taxon>Actinomycetota</taxon>
        <taxon>Actinomycetes</taxon>
        <taxon>Pseudonocardiales</taxon>
        <taxon>Pseudonocardiaceae</taxon>
        <taxon>Amycolatopsis</taxon>
    </lineage>
</organism>
<dbReference type="InterPro" id="IPR018201">
    <property type="entry name" value="Ketoacyl_synth_AS"/>
</dbReference>
<keyword evidence="2" id="KW-0597">Phosphoprotein</keyword>
<dbReference type="EMBL" id="JBHUKR010000007">
    <property type="protein sequence ID" value="MFD2417274.1"/>
    <property type="molecule type" value="Genomic_DNA"/>
</dbReference>
<dbReference type="InterPro" id="IPR020841">
    <property type="entry name" value="PKS_Beta-ketoAc_synthase_dom"/>
</dbReference>
<evidence type="ECO:0000259" key="5">
    <source>
        <dbReference type="PROSITE" id="PS52004"/>
    </source>
</evidence>
<accession>A0ABW5FRM3</accession>
<dbReference type="SMART" id="SM00825">
    <property type="entry name" value="PKS_KS"/>
    <property type="match status" value="1"/>
</dbReference>
<dbReference type="PANTHER" id="PTHR43775">
    <property type="entry name" value="FATTY ACID SYNTHASE"/>
    <property type="match status" value="1"/>
</dbReference>
<reference evidence="7" key="1">
    <citation type="journal article" date="2019" name="Int. J. Syst. Evol. Microbiol.">
        <title>The Global Catalogue of Microorganisms (GCM) 10K type strain sequencing project: providing services to taxonomists for standard genome sequencing and annotation.</title>
        <authorList>
            <consortium name="The Broad Institute Genomics Platform"/>
            <consortium name="The Broad Institute Genome Sequencing Center for Infectious Disease"/>
            <person name="Wu L."/>
            <person name="Ma J."/>
        </authorList>
    </citation>
    <scope>NUCLEOTIDE SEQUENCE [LARGE SCALE GENOMIC DNA]</scope>
    <source>
        <strain evidence="7">CGMCC 4.7645</strain>
    </source>
</reference>
<evidence type="ECO:0000256" key="3">
    <source>
        <dbReference type="ARBA" id="ARBA00022679"/>
    </source>
</evidence>
<dbReference type="InterPro" id="IPR014030">
    <property type="entry name" value="Ketoacyl_synth_N"/>
</dbReference>
<evidence type="ECO:0000256" key="1">
    <source>
        <dbReference type="ARBA" id="ARBA00022450"/>
    </source>
</evidence>
<name>A0ABW5FRM3_9PSEU</name>
<keyword evidence="7" id="KW-1185">Reference proteome</keyword>
<evidence type="ECO:0000256" key="4">
    <source>
        <dbReference type="RuleBase" id="RU003694"/>
    </source>
</evidence>
<dbReference type="InterPro" id="IPR014031">
    <property type="entry name" value="Ketoacyl_synth_C"/>
</dbReference>
<dbReference type="PROSITE" id="PS52004">
    <property type="entry name" value="KS3_2"/>
    <property type="match status" value="1"/>
</dbReference>
<dbReference type="InterPro" id="IPR050091">
    <property type="entry name" value="PKS_NRPS_Biosynth_Enz"/>
</dbReference>
<dbReference type="Gene3D" id="3.40.47.10">
    <property type="match status" value="1"/>
</dbReference>
<evidence type="ECO:0000313" key="7">
    <source>
        <dbReference type="Proteomes" id="UP001597417"/>
    </source>
</evidence>
<gene>
    <name evidence="6" type="ORF">ACFSXZ_13170</name>
</gene>
<dbReference type="Pfam" id="PF02801">
    <property type="entry name" value="Ketoacyl-synt_C"/>
    <property type="match status" value="1"/>
</dbReference>
<sequence>MDPAQERKAIAVIGMACRFPGADGVEQLWELLRAGTDASTETPADRYDAESLYSAEPAPGRVISKRSGYLSDPGLFDAKFFEMSLGEAKNLDPQQRLLLTTTWEAFEDAGLPPDRLAGSRTGVYVGSMHTDYWDLQARRGLDALNPSAVYNYRCMLSGRISYAFDLRGPSITLDTACSSSLVAIHLACQSLRAGETTLALAAGVNLKLTPDEDVLLSQVRMLAPDGRCKFGDATANGFAPSDGVGVVVLKPLADALADGDAVHAVIRGSAVGNDGATSGSVLAPSVEGHVSMLRWAYENAGVDPADVDFIEAHGTGTPMIDPVEFAGLGEVLGAGRSPGHPCFVGSVKTNIGHTEGAAGIAALIKTVLCLKHREVVPSLHHNNPNPAIAWSELPLVVPQEPTTLPDRGRLPIAGISGQGISSVNTHIVVQAADPAWTPRRAEPETDREHLLVLSARTRPALDDLARAYADFVEGTGADLDLRDLCHTAAARRQHHRHRLAVVVTSHDDLAKKLKSFLADETATDVHVGEVTGDHHTPPVHSGDLAAAADGYVRGLPVAWDEVTEEGGMFVRVPTYPWQNRSYWLDPVEPAVMAGSGA</sequence>
<dbReference type="CDD" id="cd00833">
    <property type="entry name" value="PKS"/>
    <property type="match status" value="1"/>
</dbReference>
<dbReference type="Gene3D" id="3.30.70.3290">
    <property type="match status" value="1"/>
</dbReference>
<comment type="caution">
    <text evidence="6">The sequence shown here is derived from an EMBL/GenBank/DDBJ whole genome shotgun (WGS) entry which is preliminary data.</text>
</comment>
<keyword evidence="3 4" id="KW-0808">Transferase</keyword>
<dbReference type="Pfam" id="PF22621">
    <property type="entry name" value="CurL-like_PKS_C"/>
    <property type="match status" value="1"/>
</dbReference>
<protein>
    <submittedName>
        <fullName evidence="6">Type I polyketide synthase</fullName>
    </submittedName>
</protein>